<evidence type="ECO:0000256" key="6">
    <source>
        <dbReference type="ARBA" id="ARBA00022801"/>
    </source>
</evidence>
<accession>A0AAD9SYZ7</accession>
<evidence type="ECO:0000313" key="11">
    <source>
        <dbReference type="Proteomes" id="UP001285354"/>
    </source>
</evidence>
<protein>
    <recommendedName>
        <fullName evidence="4">non-reducing end alpha-L-arabinofuranosidase</fullName>
        <ecNumber evidence="4">3.2.1.55</ecNumber>
    </recommendedName>
</protein>
<comment type="similarity">
    <text evidence="3">Belongs to the glycosyl hydrolase 51 family.</text>
</comment>
<dbReference type="Gene3D" id="3.20.20.80">
    <property type="entry name" value="Glycosidases"/>
    <property type="match status" value="1"/>
</dbReference>
<evidence type="ECO:0000313" key="10">
    <source>
        <dbReference type="EMBL" id="KAK2626185.1"/>
    </source>
</evidence>
<keyword evidence="11" id="KW-1185">Reference proteome</keyword>
<comment type="pathway">
    <text evidence="2">Glycan metabolism; L-arabinan degradation.</text>
</comment>
<reference evidence="10" key="1">
    <citation type="submission" date="2023-06" db="EMBL/GenBank/DDBJ databases">
        <title>Draft genome of Marssonina rosae.</title>
        <authorList>
            <person name="Cheng Q."/>
        </authorList>
    </citation>
    <scope>NUCLEOTIDE SEQUENCE</scope>
    <source>
        <strain evidence="10">R4</strain>
    </source>
</reference>
<evidence type="ECO:0000256" key="2">
    <source>
        <dbReference type="ARBA" id="ARBA00004834"/>
    </source>
</evidence>
<keyword evidence="5 8" id="KW-0732">Signal</keyword>
<sequence length="720" mass="80230">MAYLSKGCILALIVFCEFAAAGPKYPRAGKFTPRAVTNSSTVSLHILTETGVRNETAPDLYGWMFEDINHSGDGGLYGELLTNRAFDGSDVSFGAQSGFPGNNIIYQENNCNPIAPVITGYKPLGSARIRLDNFRPLSPSHQTALALDIPTTANTSTTPVGFANVGWWGIPVSPQTYNVSFFIYPNQFRNQYNPSTEITVSLQSNITGEIWASTIIPAQSWNLVNYTFVSAQIVSTITAPDVNNSLAITFDPVAAAGQTYFFDQVSLFGETFKGYKNGLRKDLAQHISDLGPRFLRWPGGNNLEGASIQRRWKWWETIGPLEQRWSRPGNWLYQNTNGLGLLEFLEWSEAMGMENVLDIYAGYSLGDLNQNDADEYPGTAAAMYPLLKEALDELEFITGSTETYWGAQRAEYGHPEPFKIKYIEIGNEDWFSKGYPFRFKYLYDGLKAAYPDIIYISSAYDENPAYTVDLPPGSMWDIHHYEEPQYFVRQFDYFDNWQEETGNPDVTVMIGEYAVYQVDTPDGQVDWSGDSPQLHVAYPRMVSALSEGVYILGAERNPHVVKLSCSAPSLQNWNWYNWTPNMIAFDADPSHTVLSTSYYLQKLFNAHRGAESVEVTNSAGDFNPLFWASSAEEGRVFLKVININSTAVPLSVDLETSWSFVNGTILSSGDPNGYNYKNNATAIIPLPLNLTSVTPAENGSWTWNVPAYSVTVLQFNLGGD</sequence>
<dbReference type="Proteomes" id="UP001285354">
    <property type="component" value="Unassembled WGS sequence"/>
</dbReference>
<feature type="domain" description="Alpha-L-arabinofuranosidase C-terminal" evidence="9">
    <location>
        <begin position="511"/>
        <end position="709"/>
    </location>
</feature>
<keyword evidence="7" id="KW-0325">Glycoprotein</keyword>
<dbReference type="GO" id="GO:0046373">
    <property type="term" value="P:L-arabinose metabolic process"/>
    <property type="evidence" value="ECO:0007669"/>
    <property type="project" value="InterPro"/>
</dbReference>
<keyword evidence="6" id="KW-0378">Hydrolase</keyword>
<comment type="catalytic activity">
    <reaction evidence="1">
        <text>Hydrolysis of terminal non-reducing alpha-L-arabinofuranoside residues in alpha-L-arabinosides.</text>
        <dbReference type="EC" id="3.2.1.55"/>
    </reaction>
</comment>
<proteinExistence type="inferred from homology"/>
<evidence type="ECO:0000259" key="9">
    <source>
        <dbReference type="SMART" id="SM00813"/>
    </source>
</evidence>
<feature type="chain" id="PRO_5042164247" description="non-reducing end alpha-L-arabinofuranosidase" evidence="8">
    <location>
        <begin position="22"/>
        <end position="720"/>
    </location>
</feature>
<feature type="signal peptide" evidence="8">
    <location>
        <begin position="1"/>
        <end position="21"/>
    </location>
</feature>
<dbReference type="InterPro" id="IPR017853">
    <property type="entry name" value="GH"/>
</dbReference>
<evidence type="ECO:0000256" key="3">
    <source>
        <dbReference type="ARBA" id="ARBA00007186"/>
    </source>
</evidence>
<dbReference type="GO" id="GO:0046556">
    <property type="term" value="F:alpha-L-arabinofuranosidase activity"/>
    <property type="evidence" value="ECO:0007669"/>
    <property type="project" value="UniProtKB-EC"/>
</dbReference>
<dbReference type="AlphaFoldDB" id="A0AAD9SYZ7"/>
<dbReference type="InterPro" id="IPR055235">
    <property type="entry name" value="ASD1_cat"/>
</dbReference>
<evidence type="ECO:0000256" key="7">
    <source>
        <dbReference type="ARBA" id="ARBA00023180"/>
    </source>
</evidence>
<dbReference type="InterPro" id="IPR051563">
    <property type="entry name" value="Glycosyl_Hydrolase_51"/>
</dbReference>
<dbReference type="SMART" id="SM00813">
    <property type="entry name" value="Alpha-L-AF_C"/>
    <property type="match status" value="1"/>
</dbReference>
<dbReference type="Gene3D" id="2.60.40.1180">
    <property type="entry name" value="Golgi alpha-mannosidase II"/>
    <property type="match status" value="1"/>
</dbReference>
<dbReference type="PANTHER" id="PTHR31776:SF0">
    <property type="entry name" value="ALPHA-L-ARABINOFURANOSIDASE 1"/>
    <property type="match status" value="1"/>
</dbReference>
<evidence type="ECO:0000256" key="4">
    <source>
        <dbReference type="ARBA" id="ARBA00012670"/>
    </source>
</evidence>
<dbReference type="InterPro" id="IPR010720">
    <property type="entry name" value="Alpha-L-AF_C"/>
</dbReference>
<dbReference type="EMBL" id="JAUBYV010000006">
    <property type="protein sequence ID" value="KAK2626185.1"/>
    <property type="molecule type" value="Genomic_DNA"/>
</dbReference>
<organism evidence="10 11">
    <name type="scientific">Diplocarpon rosae</name>
    <dbReference type="NCBI Taxonomy" id="946125"/>
    <lineage>
        <taxon>Eukaryota</taxon>
        <taxon>Fungi</taxon>
        <taxon>Dikarya</taxon>
        <taxon>Ascomycota</taxon>
        <taxon>Pezizomycotina</taxon>
        <taxon>Leotiomycetes</taxon>
        <taxon>Helotiales</taxon>
        <taxon>Drepanopezizaceae</taxon>
        <taxon>Diplocarpon</taxon>
    </lineage>
</organism>
<comment type="caution">
    <text evidence="10">The sequence shown here is derived from an EMBL/GenBank/DDBJ whole genome shotgun (WGS) entry which is preliminary data.</text>
</comment>
<dbReference type="InterPro" id="IPR013780">
    <property type="entry name" value="Glyco_hydro_b"/>
</dbReference>
<dbReference type="PANTHER" id="PTHR31776">
    <property type="entry name" value="ALPHA-L-ARABINOFURANOSIDASE 1"/>
    <property type="match status" value="1"/>
</dbReference>
<dbReference type="SUPFAM" id="SSF51445">
    <property type="entry name" value="(Trans)glycosidases"/>
    <property type="match status" value="1"/>
</dbReference>
<dbReference type="SUPFAM" id="SSF51011">
    <property type="entry name" value="Glycosyl hydrolase domain"/>
    <property type="match status" value="1"/>
</dbReference>
<evidence type="ECO:0000256" key="8">
    <source>
        <dbReference type="SAM" id="SignalP"/>
    </source>
</evidence>
<dbReference type="Pfam" id="PF22848">
    <property type="entry name" value="ASD1_dom"/>
    <property type="match status" value="1"/>
</dbReference>
<evidence type="ECO:0000256" key="1">
    <source>
        <dbReference type="ARBA" id="ARBA00001462"/>
    </source>
</evidence>
<name>A0AAD9SYZ7_9HELO</name>
<gene>
    <name evidence="10" type="ORF">QTJ16_004447</name>
</gene>
<dbReference type="EC" id="3.2.1.55" evidence="4"/>
<evidence type="ECO:0000256" key="5">
    <source>
        <dbReference type="ARBA" id="ARBA00022729"/>
    </source>
</evidence>
<dbReference type="Pfam" id="PF06964">
    <property type="entry name" value="Alpha-L-AF_C"/>
    <property type="match status" value="1"/>
</dbReference>